<dbReference type="EMBL" id="HE663493">
    <property type="protein sequence ID" value="CCG09421.1"/>
    <property type="molecule type" value="Genomic_DNA"/>
</dbReference>
<dbReference type="AlphaFoldDB" id="H6SP96"/>
<dbReference type="InterPro" id="IPR029058">
    <property type="entry name" value="AB_hydrolase_fold"/>
</dbReference>
<dbReference type="PANTHER" id="PTHR10992">
    <property type="entry name" value="METHYLESTERASE FAMILY MEMBER"/>
    <property type="match status" value="1"/>
</dbReference>
<organism evidence="2 3">
    <name type="scientific">Pararhodospirillum photometricum DSM 122</name>
    <dbReference type="NCBI Taxonomy" id="1150469"/>
    <lineage>
        <taxon>Bacteria</taxon>
        <taxon>Pseudomonadati</taxon>
        <taxon>Pseudomonadota</taxon>
        <taxon>Alphaproteobacteria</taxon>
        <taxon>Rhodospirillales</taxon>
        <taxon>Rhodospirillaceae</taxon>
        <taxon>Pararhodospirillum</taxon>
    </lineage>
</organism>
<proteinExistence type="predicted"/>
<protein>
    <submittedName>
        <fullName evidence="2">Putative esterase</fullName>
    </submittedName>
</protein>
<reference evidence="2 3" key="1">
    <citation type="submission" date="2012-02" db="EMBL/GenBank/DDBJ databases">
        <title>Shotgun genome sequence of Phaeospirillum photometricum DSM 122.</title>
        <authorList>
            <person name="Duquesne K."/>
            <person name="Sturgis J."/>
        </authorList>
    </citation>
    <scope>NUCLEOTIDE SEQUENCE [LARGE SCALE GENOMIC DNA]</scope>
    <source>
        <strain evidence="3">DSM122</strain>
    </source>
</reference>
<dbReference type="Gene3D" id="3.40.50.1820">
    <property type="entry name" value="alpha/beta hydrolase"/>
    <property type="match status" value="1"/>
</dbReference>
<dbReference type="GO" id="GO:0080030">
    <property type="term" value="F:methyl indole-3-acetate esterase activity"/>
    <property type="evidence" value="ECO:0007669"/>
    <property type="project" value="TreeGrafter"/>
</dbReference>
<dbReference type="PATRIC" id="fig|1150469.3.peg.3163"/>
<feature type="domain" description="AB hydrolase-1" evidence="1">
    <location>
        <begin position="62"/>
        <end position="287"/>
    </location>
</feature>
<dbReference type="STRING" id="1150469.RSPPHO_02795"/>
<keyword evidence="3" id="KW-1185">Reference proteome</keyword>
<dbReference type="PANTHER" id="PTHR10992:SF1086">
    <property type="entry name" value="AB HYDROLASE-1 DOMAIN-CONTAINING PROTEIN"/>
    <property type="match status" value="1"/>
</dbReference>
<dbReference type="GO" id="GO:0080032">
    <property type="term" value="F:methyl jasmonate esterase activity"/>
    <property type="evidence" value="ECO:0007669"/>
    <property type="project" value="TreeGrafter"/>
</dbReference>
<dbReference type="InterPro" id="IPR045889">
    <property type="entry name" value="MES/HNL"/>
</dbReference>
<dbReference type="InterPro" id="IPR000073">
    <property type="entry name" value="AB_hydrolase_1"/>
</dbReference>
<dbReference type="KEGG" id="rpm:RSPPHO_02795"/>
<evidence type="ECO:0000313" key="2">
    <source>
        <dbReference type="EMBL" id="CCG09421.1"/>
    </source>
</evidence>
<dbReference type="HOGENOM" id="CLU_046066_3_2_5"/>
<evidence type="ECO:0000259" key="1">
    <source>
        <dbReference type="Pfam" id="PF12697"/>
    </source>
</evidence>
<dbReference type="SUPFAM" id="SSF53474">
    <property type="entry name" value="alpha/beta-Hydrolases"/>
    <property type="match status" value="1"/>
</dbReference>
<sequence>MWLAKRGVGHFHCDLGAGAARHGGSRHSLRPGDELDGSAVRCTHAAAHRAFGDSPMTRPTCFVLVHGAWHGGWCWERVVALLRARGHQVTAPTLTGLGERSHLLAPGITLAVFVNDIVNHLIWESLTDVVLVGHSFGGAVISGVADRVPERLRHLVFLDAHILESDETTFDRMDPDIVNTRILAAARASGGVSLPVPPARAFGVRDPEAAAWIEARMTPHPLDSYRSSVSLSRPVGAGVPLSYVVCSDPLYGPLEISRARVRSYGWPIVDLPTGHDAMVTAPQGLAETLEQIVG</sequence>
<name>H6SP96_PARPM</name>
<dbReference type="PRINTS" id="PR00111">
    <property type="entry name" value="ABHYDROLASE"/>
</dbReference>
<dbReference type="Proteomes" id="UP000033220">
    <property type="component" value="Chromosome DSM 122"/>
</dbReference>
<evidence type="ECO:0000313" key="3">
    <source>
        <dbReference type="Proteomes" id="UP000033220"/>
    </source>
</evidence>
<gene>
    <name evidence="2" type="ORF">RSPPHO_02795</name>
</gene>
<dbReference type="Pfam" id="PF12697">
    <property type="entry name" value="Abhydrolase_6"/>
    <property type="match status" value="1"/>
</dbReference>
<accession>H6SP96</accession>
<dbReference type="eggNOG" id="COG0596">
    <property type="taxonomic scope" value="Bacteria"/>
</dbReference>